<evidence type="ECO:0000256" key="1">
    <source>
        <dbReference type="ARBA" id="ARBA00006102"/>
    </source>
</evidence>
<dbReference type="PANTHER" id="PTHR43842">
    <property type="entry name" value="PROPIONYL-COA CARBOXYLASE BETA CHAIN"/>
    <property type="match status" value="1"/>
</dbReference>
<proteinExistence type="inferred from homology"/>
<dbReference type="FunFam" id="3.90.226.10:FF:000017">
    <property type="entry name" value="Propionyl-CoA carboxylase subunit beta 5"/>
    <property type="match status" value="1"/>
</dbReference>
<dbReference type="GO" id="GO:0009317">
    <property type="term" value="C:acetyl-CoA carboxylase complex"/>
    <property type="evidence" value="ECO:0007669"/>
    <property type="project" value="TreeGrafter"/>
</dbReference>
<dbReference type="InterPro" id="IPR011762">
    <property type="entry name" value="COA_CT_N"/>
</dbReference>
<gene>
    <name evidence="4" type="ORF">UFOPK2582_01314</name>
</gene>
<dbReference type="SUPFAM" id="SSF52096">
    <property type="entry name" value="ClpP/crotonase"/>
    <property type="match status" value="2"/>
</dbReference>
<dbReference type="PROSITE" id="PS50989">
    <property type="entry name" value="COA_CT_CTER"/>
    <property type="match status" value="1"/>
</dbReference>
<dbReference type="FunFam" id="3.90.226.10:FF:000016">
    <property type="entry name" value="Propionyl-CoA carboxylase, beta subunit"/>
    <property type="match status" value="1"/>
</dbReference>
<evidence type="ECO:0000313" key="4">
    <source>
        <dbReference type="EMBL" id="CAB4708707.1"/>
    </source>
</evidence>
<evidence type="ECO:0000259" key="2">
    <source>
        <dbReference type="PROSITE" id="PS50980"/>
    </source>
</evidence>
<evidence type="ECO:0000259" key="3">
    <source>
        <dbReference type="PROSITE" id="PS50989"/>
    </source>
</evidence>
<dbReference type="PROSITE" id="PS50980">
    <property type="entry name" value="COA_CT_NTER"/>
    <property type="match status" value="1"/>
</dbReference>
<dbReference type="PANTHER" id="PTHR43842:SF2">
    <property type="entry name" value="PROPIONYL-COA CARBOXYLASE BETA CHAIN, MITOCHONDRIAL"/>
    <property type="match status" value="1"/>
</dbReference>
<feature type="domain" description="CoA carboxyltransferase C-terminal" evidence="3">
    <location>
        <begin position="263"/>
        <end position="504"/>
    </location>
</feature>
<protein>
    <submittedName>
        <fullName evidence="4">Unannotated protein</fullName>
    </submittedName>
</protein>
<organism evidence="4">
    <name type="scientific">freshwater metagenome</name>
    <dbReference type="NCBI Taxonomy" id="449393"/>
    <lineage>
        <taxon>unclassified sequences</taxon>
        <taxon>metagenomes</taxon>
        <taxon>ecological metagenomes</taxon>
    </lineage>
</organism>
<sequence length="516" mass="56215">MEHPIRERVEDLQKRRELAVQPGSERSVARQHDRGKMLARERVEYLLDEGSFHELDMLARHRAGDALAERPYGDGVITGWGTVDGRKVFIFSQDFTVFGGALGEVFAEKIHKLMDLALKVGAPVIGLNDGAGARIQEGAVSLASYGGIFYRNVKASGVTPQISVIMGPCAGGSVYSPVMTDFVFMVDETSYMFITGPDVVKQVTGEEVSQLDLGGARVHTGISGVAQFISADDRAALDDVRYLLSFLPSNNLDEAPFEATEDPADRRCEELYDLIPASANQPYDMRDVVRIVADDGEFFEYASAWAGSIICGFTRIGGHTVGVVGNNPAMYAGVLDSESSSKAARFVRTCDAFNIPLVTFVDVPGFLPGVAQEHGGIIRHGAKLLYAYCEATVPRISVITRKAYGGAYVVMDSKSIGSDLTFAWPSAELAVMGASGAVEIVHRRAMAEAANPEALRAELIEEYEETFLNPWEATDRGYVDDVIDPAETRIKLIAGLEILRSKREELPHRKHGNMPL</sequence>
<dbReference type="EMBL" id="CAEZXS010000180">
    <property type="protein sequence ID" value="CAB4708707.1"/>
    <property type="molecule type" value="Genomic_DNA"/>
</dbReference>
<name>A0A6J6QBY2_9ZZZZ</name>
<dbReference type="GO" id="GO:0004658">
    <property type="term" value="F:propionyl-CoA carboxylase activity"/>
    <property type="evidence" value="ECO:0007669"/>
    <property type="project" value="TreeGrafter"/>
</dbReference>
<dbReference type="InterPro" id="IPR051047">
    <property type="entry name" value="AccD/PCCB"/>
</dbReference>
<feature type="domain" description="CoA carboxyltransferase N-terminal" evidence="2">
    <location>
        <begin position="1"/>
        <end position="259"/>
    </location>
</feature>
<comment type="similarity">
    <text evidence="1">Belongs to the AccD/PCCB family.</text>
</comment>
<dbReference type="InterPro" id="IPR034733">
    <property type="entry name" value="AcCoA_carboxyl_beta"/>
</dbReference>
<accession>A0A6J6QBY2</accession>
<dbReference type="Gene3D" id="3.90.226.10">
    <property type="entry name" value="2-enoyl-CoA Hydratase, Chain A, domain 1"/>
    <property type="match status" value="2"/>
</dbReference>
<dbReference type="InterPro" id="IPR029045">
    <property type="entry name" value="ClpP/crotonase-like_dom_sf"/>
</dbReference>
<dbReference type="AlphaFoldDB" id="A0A6J6QBY2"/>
<reference evidence="4" key="1">
    <citation type="submission" date="2020-05" db="EMBL/GenBank/DDBJ databases">
        <authorList>
            <person name="Chiriac C."/>
            <person name="Salcher M."/>
            <person name="Ghai R."/>
            <person name="Kavagutti S V."/>
        </authorList>
    </citation>
    <scope>NUCLEOTIDE SEQUENCE</scope>
</reference>
<dbReference type="InterPro" id="IPR011763">
    <property type="entry name" value="COA_CT_C"/>
</dbReference>
<dbReference type="Pfam" id="PF01039">
    <property type="entry name" value="Carboxyl_trans"/>
    <property type="match status" value="1"/>
</dbReference>